<dbReference type="PANTHER" id="PTHR34609">
    <property type="entry name" value="GEO08273P1-RELATED"/>
    <property type="match status" value="1"/>
</dbReference>
<keyword evidence="1" id="KW-0812">Transmembrane</keyword>
<feature type="transmembrane region" description="Helical" evidence="1">
    <location>
        <begin position="60"/>
        <end position="87"/>
    </location>
</feature>
<evidence type="ECO:0000313" key="5">
    <source>
        <dbReference type="RefSeq" id="XP_018319932.1"/>
    </source>
</evidence>
<evidence type="ECO:0000256" key="1">
    <source>
        <dbReference type="SAM" id="Phobius"/>
    </source>
</evidence>
<evidence type="ECO:0000313" key="2">
    <source>
        <dbReference type="Proteomes" id="UP000192223"/>
    </source>
</evidence>
<dbReference type="InterPro" id="IPR053077">
    <property type="entry name" value="MARVEL_domain_protein_3"/>
</dbReference>
<evidence type="ECO:0000313" key="3">
    <source>
        <dbReference type="RefSeq" id="XP_018319929.1"/>
    </source>
</evidence>
<keyword evidence="1" id="KW-0472">Membrane</keyword>
<dbReference type="RefSeq" id="XP_018319929.1">
    <property type="nucleotide sequence ID" value="XM_018464427.1"/>
</dbReference>
<keyword evidence="2" id="KW-1185">Reference proteome</keyword>
<keyword evidence="1" id="KW-1133">Transmembrane helix</keyword>
<feature type="transmembrane region" description="Helical" evidence="1">
    <location>
        <begin position="20"/>
        <end position="40"/>
    </location>
</feature>
<proteinExistence type="predicted"/>
<feature type="transmembrane region" description="Helical" evidence="1">
    <location>
        <begin position="128"/>
        <end position="149"/>
    </location>
</feature>
<dbReference type="AlphaFoldDB" id="A0A1W4WHI6"/>
<dbReference type="RefSeq" id="XP_018319931.1">
    <property type="nucleotide sequence ID" value="XM_018464429.1"/>
</dbReference>
<dbReference type="KEGG" id="apln:108733327"/>
<accession>A0A1W4WHI6</accession>
<dbReference type="RefSeq" id="XP_018319932.1">
    <property type="nucleotide sequence ID" value="XM_018464430.2"/>
</dbReference>
<dbReference type="InterPro" id="IPR031720">
    <property type="entry name" value="DUF4728"/>
</dbReference>
<sequence>MTTEMTEYFCGLGLKKATILIGIFQSILSFISFVLCAAYAEHPHELLELADTSVIPEMHVLKTVLVILSIANALQCVFSIMIIFGALTNRPLLLLPWLILNPISLAVYILGTIAALVRHSNASHVAFFTGHLLIASIVSLIGGYNIFLVRNYYIYLKRLNF</sequence>
<reference evidence="3 4" key="1">
    <citation type="submission" date="2025-04" db="UniProtKB">
        <authorList>
            <consortium name="RefSeq"/>
        </authorList>
    </citation>
    <scope>IDENTIFICATION</scope>
    <source>
        <tissue evidence="3 4">Entire body</tissue>
    </source>
</reference>
<feature type="transmembrane region" description="Helical" evidence="1">
    <location>
        <begin position="94"/>
        <end position="116"/>
    </location>
</feature>
<dbReference type="PANTHER" id="PTHR34609:SF17">
    <property type="entry name" value="GEO08273P1-RELATED"/>
    <property type="match status" value="1"/>
</dbReference>
<dbReference type="GeneID" id="108733327"/>
<dbReference type="Proteomes" id="UP000192223">
    <property type="component" value="Unplaced"/>
</dbReference>
<protein>
    <submittedName>
        <fullName evidence="3 4">Uncharacterized protein LOC108733327</fullName>
    </submittedName>
</protein>
<dbReference type="OrthoDB" id="6347032at2759"/>
<name>A0A1W4WHI6_AGRPL</name>
<organism evidence="2 5">
    <name type="scientific">Agrilus planipennis</name>
    <name type="common">Emerald ash borer</name>
    <name type="synonym">Agrilus marcopoli</name>
    <dbReference type="NCBI Taxonomy" id="224129"/>
    <lineage>
        <taxon>Eukaryota</taxon>
        <taxon>Metazoa</taxon>
        <taxon>Ecdysozoa</taxon>
        <taxon>Arthropoda</taxon>
        <taxon>Hexapoda</taxon>
        <taxon>Insecta</taxon>
        <taxon>Pterygota</taxon>
        <taxon>Neoptera</taxon>
        <taxon>Endopterygota</taxon>
        <taxon>Coleoptera</taxon>
        <taxon>Polyphaga</taxon>
        <taxon>Elateriformia</taxon>
        <taxon>Buprestoidea</taxon>
        <taxon>Buprestidae</taxon>
        <taxon>Agrilinae</taxon>
        <taxon>Agrilus</taxon>
    </lineage>
</organism>
<dbReference type="Pfam" id="PF15860">
    <property type="entry name" value="DUF4728"/>
    <property type="match status" value="1"/>
</dbReference>
<gene>
    <name evidence="3 4 5" type="primary">LOC108733327</name>
</gene>
<evidence type="ECO:0000313" key="4">
    <source>
        <dbReference type="RefSeq" id="XP_018319931.1"/>
    </source>
</evidence>